<accession>A0A3D8JC65</accession>
<dbReference type="InterPro" id="IPR006145">
    <property type="entry name" value="PsdUridine_synth_RsuA/RluA"/>
</dbReference>
<keyword evidence="2 4" id="KW-0413">Isomerase</keyword>
<comment type="caution">
    <text evidence="6">The sequence shown here is derived from an EMBL/GenBank/DDBJ whole genome shotgun (WGS) entry which is preliminary data.</text>
</comment>
<dbReference type="InterPro" id="IPR020103">
    <property type="entry name" value="PsdUridine_synth_cat_dom_sf"/>
</dbReference>
<comment type="similarity">
    <text evidence="1 4">Belongs to the pseudouridine synthase RsuA family.</text>
</comment>
<dbReference type="AlphaFoldDB" id="A0A3D8JC65"/>
<evidence type="ECO:0000259" key="5">
    <source>
        <dbReference type="SMART" id="SM00363"/>
    </source>
</evidence>
<dbReference type="PANTHER" id="PTHR47683:SF2">
    <property type="entry name" value="RNA-BINDING S4 DOMAIN-CONTAINING PROTEIN"/>
    <property type="match status" value="1"/>
</dbReference>
<feature type="domain" description="RNA-binding S4" evidence="5">
    <location>
        <begin position="1"/>
        <end position="59"/>
    </location>
</feature>
<dbReference type="SMART" id="SM00363">
    <property type="entry name" value="S4"/>
    <property type="match status" value="1"/>
</dbReference>
<dbReference type="InterPro" id="IPR020094">
    <property type="entry name" value="TruA/RsuA/RluB/E/F_N"/>
</dbReference>
<evidence type="ECO:0000313" key="6">
    <source>
        <dbReference type="EMBL" id="RDU74501.1"/>
    </source>
</evidence>
<keyword evidence="7" id="KW-1185">Reference proteome</keyword>
<evidence type="ECO:0000256" key="2">
    <source>
        <dbReference type="ARBA" id="ARBA00023235"/>
    </source>
</evidence>
<dbReference type="InterPro" id="IPR002942">
    <property type="entry name" value="S4_RNA-bd"/>
</dbReference>
<evidence type="ECO:0000256" key="1">
    <source>
        <dbReference type="ARBA" id="ARBA00008348"/>
    </source>
</evidence>
<evidence type="ECO:0000256" key="4">
    <source>
        <dbReference type="RuleBase" id="RU003887"/>
    </source>
</evidence>
<dbReference type="Proteomes" id="UP000256695">
    <property type="component" value="Unassembled WGS sequence"/>
</dbReference>
<dbReference type="Gene3D" id="3.30.70.1560">
    <property type="entry name" value="Alpha-L RNA-binding motif"/>
    <property type="match status" value="1"/>
</dbReference>
<dbReference type="SUPFAM" id="SSF55174">
    <property type="entry name" value="Alpha-L RNA-binding motif"/>
    <property type="match status" value="1"/>
</dbReference>
<dbReference type="GO" id="GO:0000455">
    <property type="term" value="P:enzyme-directed rRNA pseudouridine synthesis"/>
    <property type="evidence" value="ECO:0007669"/>
    <property type="project" value="UniProtKB-ARBA"/>
</dbReference>
<dbReference type="CDD" id="cd00165">
    <property type="entry name" value="S4"/>
    <property type="match status" value="1"/>
</dbReference>
<dbReference type="InterPro" id="IPR018496">
    <property type="entry name" value="PsdUridine_synth_RsuA/RluB_CS"/>
</dbReference>
<reference evidence="6 7" key="1">
    <citation type="submission" date="2018-04" db="EMBL/GenBank/DDBJ databases">
        <title>Novel Campyloabacter and Helicobacter Species and Strains.</title>
        <authorList>
            <person name="Mannion A.J."/>
            <person name="Shen Z."/>
            <person name="Fox J.G."/>
        </authorList>
    </citation>
    <scope>NUCLEOTIDE SEQUENCE [LARGE SCALE GENOMIC DNA]</scope>
    <source>
        <strain evidence="6 7">MIT 04-9362</strain>
    </source>
</reference>
<dbReference type="InterPro" id="IPR050343">
    <property type="entry name" value="RsuA_PseudoU_synthase"/>
</dbReference>
<gene>
    <name evidence="6" type="ORF">CQA57_00155</name>
</gene>
<name>A0A3D8JC65_9HELI</name>
<dbReference type="NCBIfam" id="TIGR00093">
    <property type="entry name" value="pseudouridine synthase"/>
    <property type="match status" value="1"/>
</dbReference>
<dbReference type="InterPro" id="IPR042092">
    <property type="entry name" value="PsdUridine_s_RsuA/RluB/E/F_cat"/>
</dbReference>
<dbReference type="InterPro" id="IPR000748">
    <property type="entry name" value="PsdUridine_synth_RsuA/RluB/E/F"/>
</dbReference>
<evidence type="ECO:0000313" key="7">
    <source>
        <dbReference type="Proteomes" id="UP000256695"/>
    </source>
</evidence>
<dbReference type="Gene3D" id="3.30.70.580">
    <property type="entry name" value="Pseudouridine synthase I, catalytic domain, N-terminal subdomain"/>
    <property type="match status" value="1"/>
</dbReference>
<proteinExistence type="inferred from homology"/>
<evidence type="ECO:0000256" key="3">
    <source>
        <dbReference type="PROSITE-ProRule" id="PRU00182"/>
    </source>
</evidence>
<dbReference type="PROSITE" id="PS50889">
    <property type="entry name" value="S4"/>
    <property type="match status" value="1"/>
</dbReference>
<dbReference type="Pfam" id="PF00849">
    <property type="entry name" value="PseudoU_synth_2"/>
    <property type="match status" value="1"/>
</dbReference>
<dbReference type="PANTHER" id="PTHR47683">
    <property type="entry name" value="PSEUDOURIDINE SYNTHASE FAMILY PROTEIN-RELATED"/>
    <property type="match status" value="1"/>
</dbReference>
<dbReference type="SUPFAM" id="SSF55120">
    <property type="entry name" value="Pseudouridine synthase"/>
    <property type="match status" value="1"/>
</dbReference>
<keyword evidence="3" id="KW-0694">RNA-binding</keyword>
<dbReference type="OrthoDB" id="9807213at2"/>
<dbReference type="GO" id="GO:0120159">
    <property type="term" value="F:rRNA pseudouridine synthase activity"/>
    <property type="evidence" value="ECO:0007669"/>
    <property type="project" value="UniProtKB-ARBA"/>
</dbReference>
<dbReference type="GO" id="GO:0003723">
    <property type="term" value="F:RNA binding"/>
    <property type="evidence" value="ECO:0007669"/>
    <property type="project" value="UniProtKB-KW"/>
</dbReference>
<dbReference type="EMBL" id="NXLX01000001">
    <property type="protein sequence ID" value="RDU74501.1"/>
    <property type="molecule type" value="Genomic_DNA"/>
</dbReference>
<dbReference type="PROSITE" id="PS01149">
    <property type="entry name" value="PSI_RSU"/>
    <property type="match status" value="1"/>
</dbReference>
<dbReference type="InterPro" id="IPR036986">
    <property type="entry name" value="S4_RNA-bd_sf"/>
</dbReference>
<protein>
    <recommendedName>
        <fullName evidence="4">Pseudouridine synthase</fullName>
        <ecNumber evidence="4">5.4.99.-</ecNumber>
    </recommendedName>
</protein>
<dbReference type="Gene3D" id="3.10.290.10">
    <property type="entry name" value="RNA-binding S4 domain"/>
    <property type="match status" value="1"/>
</dbReference>
<organism evidence="6 7">
    <name type="scientific">Helicobacter anseris</name>
    <dbReference type="NCBI Taxonomy" id="375926"/>
    <lineage>
        <taxon>Bacteria</taxon>
        <taxon>Pseudomonadati</taxon>
        <taxon>Campylobacterota</taxon>
        <taxon>Epsilonproteobacteria</taxon>
        <taxon>Campylobacterales</taxon>
        <taxon>Helicobacteraceae</taxon>
        <taxon>Helicobacter</taxon>
    </lineage>
</organism>
<dbReference type="EC" id="5.4.99.-" evidence="4"/>
<dbReference type="RefSeq" id="WP_115578210.1">
    <property type="nucleotide sequence ID" value="NZ_NXLX01000001.1"/>
</dbReference>
<sequence>MRLNQYIAHHTKYSRREADSLIAQGRVNVEKQKAALGQELLENQRVFIDGKKIKPKTNGHFSVIIYHKPKGELVTKKDDRNRRTIFDSLDKKYKHFTPVGRLDFASEGLLILTDDKKVAHYLMHSDLQREYILKISGKITEEMIKAMEEGLNLEDARAGGHQESKICAMDFKPFDSYIIYKNDSNFSKLKVKISEGKNRELRRFFGHFKAEVLDLRRVGYGWIELCSLPVGKVRFLNRDEYKKLHIFMKMLERPLK</sequence>